<protein>
    <submittedName>
        <fullName evidence="1">Uncharacterized protein</fullName>
    </submittedName>
</protein>
<accession>A0A2U1UUH0</accession>
<proteinExistence type="predicted"/>
<comment type="caution">
    <text evidence="1">The sequence shown here is derived from an EMBL/GenBank/DDBJ whole genome shotgun (WGS) entry which is preliminary data.</text>
</comment>
<dbReference type="AlphaFoldDB" id="A0A2U1UUH0"/>
<evidence type="ECO:0000313" key="2">
    <source>
        <dbReference type="Proteomes" id="UP000295985"/>
    </source>
</evidence>
<dbReference type="Proteomes" id="UP000295985">
    <property type="component" value="Unassembled WGS sequence"/>
</dbReference>
<gene>
    <name evidence="1" type="ORF">DDT54_05300</name>
</gene>
<organism evidence="1 2">
    <name type="scientific">Brenneria nigrifluens DSM 30175 = ATCC 13028</name>
    <dbReference type="NCBI Taxonomy" id="1121120"/>
    <lineage>
        <taxon>Bacteria</taxon>
        <taxon>Pseudomonadati</taxon>
        <taxon>Pseudomonadota</taxon>
        <taxon>Gammaproteobacteria</taxon>
        <taxon>Enterobacterales</taxon>
        <taxon>Pectobacteriaceae</taxon>
        <taxon>Brenneria</taxon>
    </lineage>
</organism>
<sequence length="72" mass="7470">MAVSYGCENRPAPYGILSACRLIPLPTQEETWNRLVPVILAAVGGDLFSLAIGVAEIPACAGMTIAGTLLLV</sequence>
<dbReference type="EMBL" id="QDKK01000004">
    <property type="protein sequence ID" value="PWC25315.1"/>
    <property type="molecule type" value="Genomic_DNA"/>
</dbReference>
<reference evidence="1 2" key="1">
    <citation type="submission" date="2018-04" db="EMBL/GenBank/DDBJ databases">
        <title>Brenneria corticis sp.nov.</title>
        <authorList>
            <person name="Li Y."/>
        </authorList>
    </citation>
    <scope>NUCLEOTIDE SEQUENCE [LARGE SCALE GENOMIC DNA]</scope>
    <source>
        <strain evidence="1 2">LMG 2694</strain>
    </source>
</reference>
<evidence type="ECO:0000313" key="1">
    <source>
        <dbReference type="EMBL" id="PWC25315.1"/>
    </source>
</evidence>
<name>A0A2U1UUH0_9GAMM</name>